<sequence length="338" mass="37595">MLLLGVTGIGTGCHAFAAPVYQGPRSEHFDGERFVNQETRTRRMSILDWQLNRQPGPWTEWTDTPPGPPPPRRVASGALRVTFVNHATTLLQLDGVNVLTDPIWSERCSPVSFVGPKRVRPPGLRFEDLPPIDAVIISHNHYDHMDLPTLKRLAKHFPNARFFAGLGNKAFLDSKGLPNVTELDWWQEVQLTPAVKLVSAPAQHTSNRGLSDRNGTLWTSYVLQGPSGVTYFAGDTGYGKHFRQVRERFGPPRLAVLPIGAYKPEAFMEVMHISPKEAVRAHLDLEAKVSVPMHFGTFHLGDDGQEEPVADLLEAVEAQPSPKPEFWVLGFGEGRDVH</sequence>
<name>A0ABU5H3I8_9BACT</name>
<dbReference type="RefSeq" id="WP_321546745.1">
    <property type="nucleotide sequence ID" value="NZ_JAXIVS010000005.1"/>
</dbReference>
<keyword evidence="3" id="KW-1185">Reference proteome</keyword>
<evidence type="ECO:0000313" key="2">
    <source>
        <dbReference type="EMBL" id="MDY7228017.1"/>
    </source>
</evidence>
<dbReference type="SUPFAM" id="SSF56281">
    <property type="entry name" value="Metallo-hydrolase/oxidoreductase"/>
    <property type="match status" value="1"/>
</dbReference>
<evidence type="ECO:0000313" key="3">
    <source>
        <dbReference type="Proteomes" id="UP001291309"/>
    </source>
</evidence>
<dbReference type="Pfam" id="PF12706">
    <property type="entry name" value="Lactamase_B_2"/>
    <property type="match status" value="1"/>
</dbReference>
<feature type="domain" description="Metallo-beta-lactamase" evidence="1">
    <location>
        <begin position="97"/>
        <end position="295"/>
    </location>
</feature>
<dbReference type="InterPro" id="IPR001279">
    <property type="entry name" value="Metallo-B-lactamas"/>
</dbReference>
<dbReference type="EMBL" id="JAXIVS010000005">
    <property type="protein sequence ID" value="MDY7228017.1"/>
    <property type="molecule type" value="Genomic_DNA"/>
</dbReference>
<dbReference type="Gene3D" id="3.60.15.10">
    <property type="entry name" value="Ribonuclease Z/Hydroxyacylglutathione hydrolase-like"/>
    <property type="match status" value="1"/>
</dbReference>
<protein>
    <submittedName>
        <fullName evidence="2">MBL fold metallo-hydrolase</fullName>
    </submittedName>
</protein>
<proteinExistence type="predicted"/>
<comment type="caution">
    <text evidence="2">The sequence shown here is derived from an EMBL/GenBank/DDBJ whole genome shotgun (WGS) entry which is preliminary data.</text>
</comment>
<dbReference type="InterPro" id="IPR036866">
    <property type="entry name" value="RibonucZ/Hydroxyglut_hydro"/>
</dbReference>
<reference evidence="2 3" key="1">
    <citation type="submission" date="2023-12" db="EMBL/GenBank/DDBJ databases">
        <title>the genome sequence of Hyalangium sp. s54d21.</title>
        <authorList>
            <person name="Zhang X."/>
        </authorList>
    </citation>
    <scope>NUCLEOTIDE SEQUENCE [LARGE SCALE GENOMIC DNA]</scope>
    <source>
        <strain evidence="3">s54d21</strain>
    </source>
</reference>
<evidence type="ECO:0000259" key="1">
    <source>
        <dbReference type="Pfam" id="PF12706"/>
    </source>
</evidence>
<dbReference type="PANTHER" id="PTHR15032:SF4">
    <property type="entry name" value="N-ACYL-PHOSPHATIDYLETHANOLAMINE-HYDROLYZING PHOSPHOLIPASE D"/>
    <property type="match status" value="1"/>
</dbReference>
<accession>A0ABU5H3I8</accession>
<gene>
    <name evidence="2" type="ORF">SYV04_16485</name>
</gene>
<dbReference type="PANTHER" id="PTHR15032">
    <property type="entry name" value="N-ACYL-PHOSPHATIDYLETHANOLAMINE-HYDROLYZING PHOSPHOLIPASE D"/>
    <property type="match status" value="1"/>
</dbReference>
<dbReference type="Proteomes" id="UP001291309">
    <property type="component" value="Unassembled WGS sequence"/>
</dbReference>
<organism evidence="2 3">
    <name type="scientific">Hyalangium rubrum</name>
    <dbReference type="NCBI Taxonomy" id="3103134"/>
    <lineage>
        <taxon>Bacteria</taxon>
        <taxon>Pseudomonadati</taxon>
        <taxon>Myxococcota</taxon>
        <taxon>Myxococcia</taxon>
        <taxon>Myxococcales</taxon>
        <taxon>Cystobacterineae</taxon>
        <taxon>Archangiaceae</taxon>
        <taxon>Hyalangium</taxon>
    </lineage>
</organism>